<dbReference type="InterPro" id="IPR036770">
    <property type="entry name" value="Ankyrin_rpt-contain_sf"/>
</dbReference>
<dbReference type="Pfam" id="PF13857">
    <property type="entry name" value="Ank_5"/>
    <property type="match status" value="1"/>
</dbReference>
<accession>A0AAI9XLQ0</accession>
<dbReference type="InterPro" id="IPR002110">
    <property type="entry name" value="Ankyrin_rpt"/>
</dbReference>
<keyword evidence="2 3" id="KW-0040">ANK repeat</keyword>
<reference evidence="4 5" key="1">
    <citation type="submission" date="2016-10" db="EMBL/GenBank/DDBJ databases">
        <title>The genome sequence of Colletotrichum fioriniae PJ7.</title>
        <authorList>
            <person name="Baroncelli R."/>
        </authorList>
    </citation>
    <scope>NUCLEOTIDE SEQUENCE [LARGE SCALE GENOMIC DNA]</scope>
    <source>
        <strain evidence="4">Col 31</strain>
    </source>
</reference>
<evidence type="ECO:0000256" key="3">
    <source>
        <dbReference type="PROSITE-ProRule" id="PRU00023"/>
    </source>
</evidence>
<dbReference type="PROSITE" id="PS50088">
    <property type="entry name" value="ANK_REPEAT"/>
    <property type="match status" value="2"/>
</dbReference>
<name>A0AAI9XLQ0_9PEZI</name>
<dbReference type="SUPFAM" id="SSF48403">
    <property type="entry name" value="Ankyrin repeat"/>
    <property type="match status" value="1"/>
</dbReference>
<protein>
    <recommendedName>
        <fullName evidence="6">Fungal N-terminal domain-containing protein</fullName>
    </recommendedName>
</protein>
<dbReference type="SMART" id="SM00248">
    <property type="entry name" value="ANK"/>
    <property type="match status" value="6"/>
</dbReference>
<dbReference type="PANTHER" id="PTHR24198">
    <property type="entry name" value="ANKYRIN REPEAT AND PROTEIN KINASE DOMAIN-CONTAINING PROTEIN"/>
    <property type="match status" value="1"/>
</dbReference>
<feature type="repeat" description="ANK" evidence="3">
    <location>
        <begin position="461"/>
        <end position="493"/>
    </location>
</feature>
<sequence length="686" mass="77700">MAEFFGVAAGVAGFVSLMVQIGEGASKLRAIHDSAGKAATDISTLIRELDLLTYVMQDMIAQASSRNGSLVQHCQADCDQVIRDLKSLITKMPPTSKRTTKANAVKFLAFRDWKENVVALKRSIQGAKINLILISTYKNSNQLKELALELLKDPWGFSGAPWEAGSQPALLELFMREFRMNKGTESKTFLDRCASWAKYGLHLDLLDTLLSLGYSATEGNFQEWPEPFEQLRRRTSDPFLMKYIKDLCEERFAAMTPLHEAVLFGTISTVEQWIPKSNKDEKNSLGQTPLHLTVPDPQSVKALIDSGHSVDSTDVNGITPLMYAAALNHEDSVMLLIQSGADAYTKDQQDHDFLHFAAVCGNWTLIFNFLTRLKDIADKTVVEGWTESAVILYHIIYPDRPHLREISLTQFLAKLSSVNFTFDDVARGTANNSLLHFPSTIPLFETLSTAGFKLFNHQNSSGQTPLMVAASSDNPELVKRLLERGTDISLKDRGDCTALDIAFNRRNCALGLYGIFETDRLVRMSDADIDAKIDEESDFLDILESEMEVLSTKDYEHLLNDWYLQSKARFDESCEETNEENEEIARINGITKLIPLVDRKRDCFRYPFCYWGEKDAHGKMKSAICNYICWIEHEYHHGDILKIPIEELIETLRNLHPLIDEDRYGHINIEEIVQHFLESFSRSREV</sequence>
<comment type="caution">
    <text evidence="4">The sequence shown here is derived from an EMBL/GenBank/DDBJ whole genome shotgun (WGS) entry which is preliminary data.</text>
</comment>
<dbReference type="PROSITE" id="PS50297">
    <property type="entry name" value="ANK_REP_REGION"/>
    <property type="match status" value="2"/>
</dbReference>
<dbReference type="AlphaFoldDB" id="A0AAI9XLQ0"/>
<evidence type="ECO:0000313" key="4">
    <source>
        <dbReference type="EMBL" id="KAK1454927.1"/>
    </source>
</evidence>
<evidence type="ECO:0000313" key="5">
    <source>
        <dbReference type="Proteomes" id="UP001239795"/>
    </source>
</evidence>
<gene>
    <name evidence="4" type="ORF">CMEL01_03687</name>
</gene>
<dbReference type="PANTHER" id="PTHR24198:SF165">
    <property type="entry name" value="ANKYRIN REPEAT-CONTAINING PROTEIN-RELATED"/>
    <property type="match status" value="1"/>
</dbReference>
<dbReference type="Gene3D" id="1.25.40.20">
    <property type="entry name" value="Ankyrin repeat-containing domain"/>
    <property type="match status" value="2"/>
</dbReference>
<feature type="repeat" description="ANK" evidence="3">
    <location>
        <begin position="316"/>
        <end position="348"/>
    </location>
</feature>
<organism evidence="4 5">
    <name type="scientific">Colletotrichum melonis</name>
    <dbReference type="NCBI Taxonomy" id="1209925"/>
    <lineage>
        <taxon>Eukaryota</taxon>
        <taxon>Fungi</taxon>
        <taxon>Dikarya</taxon>
        <taxon>Ascomycota</taxon>
        <taxon>Pezizomycotina</taxon>
        <taxon>Sordariomycetes</taxon>
        <taxon>Hypocreomycetidae</taxon>
        <taxon>Glomerellales</taxon>
        <taxon>Glomerellaceae</taxon>
        <taxon>Colletotrichum</taxon>
        <taxon>Colletotrichum acutatum species complex</taxon>
    </lineage>
</organism>
<evidence type="ECO:0000256" key="2">
    <source>
        <dbReference type="ARBA" id="ARBA00023043"/>
    </source>
</evidence>
<evidence type="ECO:0008006" key="6">
    <source>
        <dbReference type="Google" id="ProtNLM"/>
    </source>
</evidence>
<keyword evidence="1" id="KW-0677">Repeat</keyword>
<evidence type="ECO:0000256" key="1">
    <source>
        <dbReference type="ARBA" id="ARBA00022737"/>
    </source>
</evidence>
<proteinExistence type="predicted"/>
<dbReference type="EMBL" id="MLGG01000024">
    <property type="protein sequence ID" value="KAK1454927.1"/>
    <property type="molecule type" value="Genomic_DNA"/>
</dbReference>
<dbReference type="Pfam" id="PF12796">
    <property type="entry name" value="Ank_2"/>
    <property type="match status" value="1"/>
</dbReference>
<dbReference type="Proteomes" id="UP001239795">
    <property type="component" value="Unassembled WGS sequence"/>
</dbReference>
<keyword evidence="5" id="KW-1185">Reference proteome</keyword>